<comment type="similarity">
    <text evidence="15">Belongs to the ribF family.</text>
</comment>
<evidence type="ECO:0000256" key="14">
    <source>
        <dbReference type="ARBA" id="ARBA00049494"/>
    </source>
</evidence>
<feature type="domain" description="Riboflavin kinase" evidence="16">
    <location>
        <begin position="172"/>
        <end position="296"/>
    </location>
</feature>
<dbReference type="EMBL" id="CVLB01000001">
    <property type="protein sequence ID" value="CRF34036.1"/>
    <property type="molecule type" value="Genomic_DNA"/>
</dbReference>
<accession>A0A0G4K8U9</accession>
<dbReference type="Gene3D" id="3.40.50.620">
    <property type="entry name" value="HUPs"/>
    <property type="match status" value="1"/>
</dbReference>
<dbReference type="Pfam" id="PF01687">
    <property type="entry name" value="Flavokinase"/>
    <property type="match status" value="1"/>
</dbReference>
<evidence type="ECO:0000256" key="9">
    <source>
        <dbReference type="ARBA" id="ARBA00022777"/>
    </source>
</evidence>
<protein>
    <recommendedName>
        <fullName evidence="15">Riboflavin biosynthesis protein</fullName>
    </recommendedName>
    <domain>
        <recommendedName>
            <fullName evidence="15">Riboflavin kinase</fullName>
            <ecNumber evidence="15">2.7.1.26</ecNumber>
        </recommendedName>
        <alternativeName>
            <fullName evidence="15">Flavokinase</fullName>
        </alternativeName>
    </domain>
    <domain>
        <recommendedName>
            <fullName evidence="15">FMN adenylyltransferase</fullName>
            <ecNumber evidence="15">2.7.7.2</ecNumber>
        </recommendedName>
        <alternativeName>
            <fullName evidence="15">FAD pyrophosphorylase</fullName>
        </alternativeName>
        <alternativeName>
            <fullName evidence="15">FAD synthase</fullName>
        </alternativeName>
    </domain>
</protein>
<dbReference type="EC" id="2.7.7.2" evidence="15"/>
<comment type="function">
    <text evidence="1">Catalyzes the phosphorylation of riboflavin to FMN followed by the adenylation of FMN to FAD.</text>
</comment>
<dbReference type="GO" id="GO:0005524">
    <property type="term" value="F:ATP binding"/>
    <property type="evidence" value="ECO:0007669"/>
    <property type="project" value="UniProtKB-UniRule"/>
</dbReference>
<reference evidence="18" key="1">
    <citation type="submission" date="2015-04" db="EMBL/GenBank/DDBJ databases">
        <authorList>
            <person name="Mushtaq Mamoona"/>
        </authorList>
    </citation>
    <scope>NUCLEOTIDE SEQUENCE [LARGE SCALE GENOMIC DNA]</scope>
    <source>
        <strain evidence="18">AN4859/03</strain>
    </source>
</reference>
<evidence type="ECO:0000256" key="6">
    <source>
        <dbReference type="ARBA" id="ARBA00022679"/>
    </source>
</evidence>
<dbReference type="InterPro" id="IPR023468">
    <property type="entry name" value="Riboflavin_kinase"/>
</dbReference>
<evidence type="ECO:0000313" key="18">
    <source>
        <dbReference type="Proteomes" id="UP000043763"/>
    </source>
</evidence>
<evidence type="ECO:0000256" key="5">
    <source>
        <dbReference type="ARBA" id="ARBA00022643"/>
    </source>
</evidence>
<comment type="pathway">
    <text evidence="2 15">Cofactor biosynthesis; FAD biosynthesis; FAD from FMN: step 1/1.</text>
</comment>
<keyword evidence="4 15" id="KW-0285">Flavoprotein</keyword>
<dbReference type="GO" id="GO:0006747">
    <property type="term" value="P:FAD biosynthetic process"/>
    <property type="evidence" value="ECO:0007669"/>
    <property type="project" value="UniProtKB-UniRule"/>
</dbReference>
<keyword evidence="8 15" id="KW-0547">Nucleotide-binding</keyword>
<dbReference type="UniPathway" id="UPA00277">
    <property type="reaction ID" value="UER00407"/>
</dbReference>
<dbReference type="GO" id="GO:0009231">
    <property type="term" value="P:riboflavin biosynthetic process"/>
    <property type="evidence" value="ECO:0007669"/>
    <property type="project" value="InterPro"/>
</dbReference>
<sequence>MNRIIYDFCKLPIKKDSIVTIGKFDSVHRGHQKLIKYTVDYANKNNLISIAIVIKKKNVSIYNTEDNNTLIKSMGINYIIVIDFLPEFYTMEAKEFFDKLIEYYRMKHIAVGTDFAFGKDRMGDSEFLNKYSKECGIGVSFINFLNYKKDKISSSNIREALSNGDVVSVNKMLGREYSMSGLVVHGNALGRKIGYPTANLEIPKNIFIPKMGVYSSTIKIGNSDTIYKALTFIGISNINKELRVESHILDFSKMIYGKKITVVLLKYIRDNIKVNSIDEVKKLLENDEKKIRKYFKRRTKQCLSQQTKKQK</sequence>
<dbReference type="PIRSF" id="PIRSF004491">
    <property type="entry name" value="FAD_Synth"/>
    <property type="match status" value="1"/>
</dbReference>
<dbReference type="InterPro" id="IPR015865">
    <property type="entry name" value="Riboflavin_kinase_bac/euk"/>
</dbReference>
<evidence type="ECO:0000256" key="7">
    <source>
        <dbReference type="ARBA" id="ARBA00022695"/>
    </source>
</evidence>
<dbReference type="InterPro" id="IPR014729">
    <property type="entry name" value="Rossmann-like_a/b/a_fold"/>
</dbReference>
<dbReference type="InterPro" id="IPR015864">
    <property type="entry name" value="FAD_synthase"/>
</dbReference>
<dbReference type="GO" id="GO:0009398">
    <property type="term" value="P:FMN biosynthetic process"/>
    <property type="evidence" value="ECO:0007669"/>
    <property type="project" value="UniProtKB-UniRule"/>
</dbReference>
<evidence type="ECO:0000256" key="10">
    <source>
        <dbReference type="ARBA" id="ARBA00022827"/>
    </source>
</evidence>
<dbReference type="GO" id="GO:0003919">
    <property type="term" value="F:FMN adenylyltransferase activity"/>
    <property type="evidence" value="ECO:0007669"/>
    <property type="project" value="UniProtKB-UniRule"/>
</dbReference>
<evidence type="ECO:0000256" key="13">
    <source>
        <dbReference type="ARBA" id="ARBA00047880"/>
    </source>
</evidence>
<keyword evidence="7 15" id="KW-0548">Nucleotidyltransferase</keyword>
<dbReference type="PANTHER" id="PTHR22749">
    <property type="entry name" value="RIBOFLAVIN KINASE/FMN ADENYLYLTRANSFERASE"/>
    <property type="match status" value="1"/>
</dbReference>
<evidence type="ECO:0000256" key="15">
    <source>
        <dbReference type="PIRNR" id="PIRNR004491"/>
    </source>
</evidence>
<evidence type="ECO:0000256" key="2">
    <source>
        <dbReference type="ARBA" id="ARBA00004726"/>
    </source>
</evidence>
<evidence type="ECO:0000259" key="16">
    <source>
        <dbReference type="SMART" id="SM00904"/>
    </source>
</evidence>
<evidence type="ECO:0000256" key="3">
    <source>
        <dbReference type="ARBA" id="ARBA00005201"/>
    </source>
</evidence>
<keyword evidence="11 15" id="KW-0067">ATP-binding</keyword>
<dbReference type="GO" id="GO:0008531">
    <property type="term" value="F:riboflavin kinase activity"/>
    <property type="evidence" value="ECO:0007669"/>
    <property type="project" value="UniProtKB-UniRule"/>
</dbReference>
<proteinExistence type="inferred from homology"/>
<comment type="catalytic activity">
    <reaction evidence="14 15">
        <text>FMN + ATP + H(+) = FAD + diphosphate</text>
        <dbReference type="Rhea" id="RHEA:17237"/>
        <dbReference type="ChEBI" id="CHEBI:15378"/>
        <dbReference type="ChEBI" id="CHEBI:30616"/>
        <dbReference type="ChEBI" id="CHEBI:33019"/>
        <dbReference type="ChEBI" id="CHEBI:57692"/>
        <dbReference type="ChEBI" id="CHEBI:58210"/>
        <dbReference type="EC" id="2.7.7.2"/>
    </reaction>
</comment>
<keyword evidence="9 15" id="KW-0418">Kinase</keyword>
<evidence type="ECO:0000256" key="8">
    <source>
        <dbReference type="ARBA" id="ARBA00022741"/>
    </source>
</evidence>
<dbReference type="OrthoDB" id="9803667at2"/>
<name>A0A0G4K8U9_9SPIR</name>
<dbReference type="InterPro" id="IPR023465">
    <property type="entry name" value="Riboflavin_kinase_dom_sf"/>
</dbReference>
<evidence type="ECO:0000256" key="4">
    <source>
        <dbReference type="ARBA" id="ARBA00022630"/>
    </source>
</evidence>
<keyword evidence="5 15" id="KW-0288">FMN</keyword>
<dbReference type="EC" id="2.7.1.26" evidence="15"/>
<dbReference type="AlphaFoldDB" id="A0A0G4K8U9"/>
<keyword evidence="10 15" id="KW-0274">FAD</keyword>
<evidence type="ECO:0000256" key="12">
    <source>
        <dbReference type="ARBA" id="ARBA00023268"/>
    </source>
</evidence>
<evidence type="ECO:0000256" key="1">
    <source>
        <dbReference type="ARBA" id="ARBA00002121"/>
    </source>
</evidence>
<dbReference type="NCBIfam" id="TIGR00083">
    <property type="entry name" value="ribF"/>
    <property type="match status" value="1"/>
</dbReference>
<gene>
    <name evidence="17" type="ORF">BRSU_1833</name>
</gene>
<dbReference type="RefSeq" id="WP_048595005.1">
    <property type="nucleotide sequence ID" value="NZ_CVLB01000001.1"/>
</dbReference>
<dbReference type="SUPFAM" id="SSF82114">
    <property type="entry name" value="Riboflavin kinase-like"/>
    <property type="match status" value="1"/>
</dbReference>
<keyword evidence="18" id="KW-1185">Reference proteome</keyword>
<dbReference type="SMART" id="SM00904">
    <property type="entry name" value="Flavokinase"/>
    <property type="match status" value="1"/>
</dbReference>
<dbReference type="Gene3D" id="2.40.30.30">
    <property type="entry name" value="Riboflavin kinase-like"/>
    <property type="match status" value="1"/>
</dbReference>
<dbReference type="UniPathway" id="UPA00276">
    <property type="reaction ID" value="UER00406"/>
</dbReference>
<dbReference type="InterPro" id="IPR002606">
    <property type="entry name" value="Riboflavin_kinase_bac"/>
</dbReference>
<dbReference type="SUPFAM" id="SSF52374">
    <property type="entry name" value="Nucleotidylyl transferase"/>
    <property type="match status" value="1"/>
</dbReference>
<comment type="catalytic activity">
    <reaction evidence="13 15">
        <text>riboflavin + ATP = FMN + ADP + H(+)</text>
        <dbReference type="Rhea" id="RHEA:14357"/>
        <dbReference type="ChEBI" id="CHEBI:15378"/>
        <dbReference type="ChEBI" id="CHEBI:30616"/>
        <dbReference type="ChEBI" id="CHEBI:57986"/>
        <dbReference type="ChEBI" id="CHEBI:58210"/>
        <dbReference type="ChEBI" id="CHEBI:456216"/>
        <dbReference type="EC" id="2.7.1.26"/>
    </reaction>
</comment>
<keyword evidence="12" id="KW-0511">Multifunctional enzyme</keyword>
<comment type="pathway">
    <text evidence="3 15">Cofactor biosynthesis; FMN biosynthesis; FMN from riboflavin (ATP route): step 1/1.</text>
</comment>
<dbReference type="PANTHER" id="PTHR22749:SF6">
    <property type="entry name" value="RIBOFLAVIN KINASE"/>
    <property type="match status" value="1"/>
</dbReference>
<evidence type="ECO:0000313" key="17">
    <source>
        <dbReference type="EMBL" id="CRF34036.1"/>
    </source>
</evidence>
<evidence type="ECO:0000256" key="11">
    <source>
        <dbReference type="ARBA" id="ARBA00022840"/>
    </source>
</evidence>
<dbReference type="CDD" id="cd02064">
    <property type="entry name" value="FAD_synthetase_N"/>
    <property type="match status" value="1"/>
</dbReference>
<dbReference type="Pfam" id="PF06574">
    <property type="entry name" value="FAD_syn"/>
    <property type="match status" value="1"/>
</dbReference>
<dbReference type="Proteomes" id="UP000043763">
    <property type="component" value="Unassembled WGS sequence"/>
</dbReference>
<organism evidence="17 18">
    <name type="scientific">Brachyspira suanatina</name>
    <dbReference type="NCBI Taxonomy" id="381802"/>
    <lineage>
        <taxon>Bacteria</taxon>
        <taxon>Pseudomonadati</taxon>
        <taxon>Spirochaetota</taxon>
        <taxon>Spirochaetia</taxon>
        <taxon>Brachyspirales</taxon>
        <taxon>Brachyspiraceae</taxon>
        <taxon>Brachyspira</taxon>
    </lineage>
</organism>
<keyword evidence="6 15" id="KW-0808">Transferase</keyword>
<dbReference type="NCBIfam" id="NF004162">
    <property type="entry name" value="PRK05627.1-5"/>
    <property type="match status" value="1"/>
</dbReference>